<dbReference type="GO" id="GO:0005737">
    <property type="term" value="C:cytoplasm"/>
    <property type="evidence" value="ECO:0007669"/>
    <property type="project" value="UniProtKB-SubCell"/>
</dbReference>
<dbReference type="SUPFAM" id="SSF55307">
    <property type="entry name" value="Tubulin C-terminal domain-like"/>
    <property type="match status" value="1"/>
</dbReference>
<dbReference type="PROSITE" id="PS01135">
    <property type="entry name" value="FTSZ_2"/>
    <property type="match status" value="1"/>
</dbReference>
<evidence type="ECO:0000313" key="10">
    <source>
        <dbReference type="EMBL" id="GBF51057.1"/>
    </source>
</evidence>
<organism evidence="10 11">
    <name type="scientific">Leptospira ryugenii</name>
    <dbReference type="NCBI Taxonomy" id="1917863"/>
    <lineage>
        <taxon>Bacteria</taxon>
        <taxon>Pseudomonadati</taxon>
        <taxon>Spirochaetota</taxon>
        <taxon>Spirochaetia</taxon>
        <taxon>Leptospirales</taxon>
        <taxon>Leptospiraceae</taxon>
        <taxon>Leptospira</taxon>
    </lineage>
</organism>
<feature type="binding site" evidence="4">
    <location>
        <position position="139"/>
    </location>
    <ligand>
        <name>GTP</name>
        <dbReference type="ChEBI" id="CHEBI:37565"/>
    </ligand>
</feature>
<comment type="similarity">
    <text evidence="1 4 6">Belongs to the FtsZ family.</text>
</comment>
<feature type="region of interest" description="Disordered" evidence="7">
    <location>
        <begin position="344"/>
        <end position="406"/>
    </location>
</feature>
<comment type="caution">
    <text evidence="10">The sequence shown here is derived from an EMBL/GenBank/DDBJ whole genome shotgun (WGS) entry which is preliminary data.</text>
</comment>
<accession>A0A2P2E2F0</accession>
<sequence>MLYLEEEKTSPAIIKVVGIGGGGMNAVTRMVNSQMKGVDFLVMNTDEQVLLKTPVENKIQLGNKVTRGRGAGGDPDLGQKAAIEDKDRIAAALKDADMVFITAGMGGGTGTGAAPIVAAIAKELKCLVVGVVTVPFSFEGKRRADLASQGIEQLRANVDTLITIRNDSIFQVVDKNTAIDQAFRVIDDILLNGVKGISDIVNHPGIINVDFADVKTIMKDTGDAILGVGEGMGETRVSDAVEQAINNTLLEDSSIQGAKSLLINVTGGSDLTIHEWNEVSQIITAQADPDANIIIGLNEDKNLNEMIRVTVIATGFQKKQMQRLPKEPRVVGGEEIGSSLHSFMKKQEEPNRSQLRSEAQNIADSARQLRSNARNLASQKQNGNSGYQSYGEDYDIPTFLRKKTDS</sequence>
<dbReference type="OrthoDB" id="9813375at2"/>
<dbReference type="InterPro" id="IPR036525">
    <property type="entry name" value="Tubulin/FtsZ_GTPase_sf"/>
</dbReference>
<dbReference type="InterPro" id="IPR003008">
    <property type="entry name" value="Tubulin_FtsZ_GTPase"/>
</dbReference>
<dbReference type="Proteomes" id="UP000245133">
    <property type="component" value="Unassembled WGS sequence"/>
</dbReference>
<dbReference type="InterPro" id="IPR037103">
    <property type="entry name" value="Tubulin/FtsZ-like_C"/>
</dbReference>
<feature type="binding site" evidence="4">
    <location>
        <position position="187"/>
    </location>
    <ligand>
        <name>GTP</name>
        <dbReference type="ChEBI" id="CHEBI:37565"/>
    </ligand>
</feature>
<name>A0A2P2E2F0_9LEPT</name>
<proteinExistence type="inferred from homology"/>
<gene>
    <name evidence="4 10" type="primary">ftsZ</name>
    <name evidence="10" type="ORF">LPTSP4_25880</name>
</gene>
<comment type="function">
    <text evidence="4 6">Essential cell division protein that forms a contractile ring structure (Z ring) at the future cell division site. The regulation of the ring assembly controls the timing and the location of cell division. One of the functions of the FtsZ ring is to recruit other cell division proteins to the septum to produce a new cell wall between the dividing cells. Binds GTP and shows GTPase activity.</text>
</comment>
<dbReference type="HAMAP" id="MF_00909">
    <property type="entry name" value="FtsZ"/>
    <property type="match status" value="1"/>
</dbReference>
<dbReference type="NCBIfam" id="TIGR00065">
    <property type="entry name" value="ftsZ"/>
    <property type="match status" value="1"/>
</dbReference>
<comment type="subunit">
    <text evidence="4">Homodimer. Polymerizes to form a dynamic ring structure in a strictly GTP-dependent manner. Interacts directly with several other division proteins.</text>
</comment>
<evidence type="ECO:0000313" key="11">
    <source>
        <dbReference type="Proteomes" id="UP000245133"/>
    </source>
</evidence>
<dbReference type="PRINTS" id="PR00423">
    <property type="entry name" value="CELLDVISFTSZ"/>
</dbReference>
<evidence type="ECO:0000259" key="9">
    <source>
        <dbReference type="SMART" id="SM00865"/>
    </source>
</evidence>
<dbReference type="PANTHER" id="PTHR30314">
    <property type="entry name" value="CELL DIVISION PROTEIN FTSZ-RELATED"/>
    <property type="match status" value="1"/>
</dbReference>
<evidence type="ECO:0000256" key="6">
    <source>
        <dbReference type="RuleBase" id="RU000631"/>
    </source>
</evidence>
<dbReference type="AlphaFoldDB" id="A0A2P2E2F0"/>
<keyword evidence="4 6" id="KW-0717">Septation</keyword>
<dbReference type="SUPFAM" id="SSF52490">
    <property type="entry name" value="Tubulin nucleotide-binding domain-like"/>
    <property type="match status" value="1"/>
</dbReference>
<dbReference type="Pfam" id="PF00091">
    <property type="entry name" value="Tubulin"/>
    <property type="match status" value="1"/>
</dbReference>
<dbReference type="SMART" id="SM00865">
    <property type="entry name" value="Tubulin_C"/>
    <property type="match status" value="1"/>
</dbReference>
<comment type="subcellular location">
    <subcellularLocation>
        <location evidence="4">Cytoplasm</location>
    </subcellularLocation>
    <text evidence="4">Assembles at midcell at the inner surface of the cytoplasmic membrane.</text>
</comment>
<dbReference type="Gene3D" id="3.40.50.1440">
    <property type="entry name" value="Tubulin/FtsZ, GTPase domain"/>
    <property type="match status" value="1"/>
</dbReference>
<feature type="binding site" evidence="4">
    <location>
        <begin position="108"/>
        <end position="110"/>
    </location>
    <ligand>
        <name>GTP</name>
        <dbReference type="ChEBI" id="CHEBI:37565"/>
    </ligand>
</feature>
<evidence type="ECO:0000256" key="7">
    <source>
        <dbReference type="SAM" id="MobiDB-lite"/>
    </source>
</evidence>
<dbReference type="RefSeq" id="WP_108977365.1">
    <property type="nucleotide sequence ID" value="NZ_BFBB01000008.1"/>
</dbReference>
<keyword evidence="3 4" id="KW-0342">GTP-binding</keyword>
<dbReference type="CDD" id="cd02201">
    <property type="entry name" value="FtsZ_type1"/>
    <property type="match status" value="1"/>
</dbReference>
<dbReference type="PROSITE" id="PS01134">
    <property type="entry name" value="FTSZ_1"/>
    <property type="match status" value="1"/>
</dbReference>
<dbReference type="GO" id="GO:0043093">
    <property type="term" value="P:FtsZ-dependent cytokinesis"/>
    <property type="evidence" value="ECO:0007669"/>
    <property type="project" value="UniProtKB-UniRule"/>
</dbReference>
<dbReference type="Pfam" id="PF12327">
    <property type="entry name" value="FtsZ_C"/>
    <property type="match status" value="1"/>
</dbReference>
<keyword evidence="2 4" id="KW-0547">Nucleotide-binding</keyword>
<evidence type="ECO:0000259" key="8">
    <source>
        <dbReference type="SMART" id="SM00864"/>
    </source>
</evidence>
<keyword evidence="11" id="KW-1185">Reference proteome</keyword>
<evidence type="ECO:0000256" key="2">
    <source>
        <dbReference type="ARBA" id="ARBA00022741"/>
    </source>
</evidence>
<evidence type="ECO:0000256" key="3">
    <source>
        <dbReference type="ARBA" id="ARBA00023134"/>
    </source>
</evidence>
<dbReference type="GO" id="GO:0051258">
    <property type="term" value="P:protein polymerization"/>
    <property type="evidence" value="ECO:0007669"/>
    <property type="project" value="UniProtKB-UniRule"/>
</dbReference>
<dbReference type="GO" id="GO:0003924">
    <property type="term" value="F:GTPase activity"/>
    <property type="evidence" value="ECO:0007669"/>
    <property type="project" value="UniProtKB-UniRule"/>
</dbReference>
<dbReference type="InterPro" id="IPR008280">
    <property type="entry name" value="Tub_FtsZ_C"/>
</dbReference>
<dbReference type="Gene3D" id="3.30.1330.20">
    <property type="entry name" value="Tubulin/FtsZ, C-terminal domain"/>
    <property type="match status" value="1"/>
</dbReference>
<dbReference type="InterPro" id="IPR018316">
    <property type="entry name" value="Tubulin/FtsZ_2-layer-sand-dom"/>
</dbReference>
<keyword evidence="4 6" id="KW-0132">Cell division</keyword>
<dbReference type="InterPro" id="IPR045061">
    <property type="entry name" value="FtsZ/CetZ"/>
</dbReference>
<keyword evidence="4 6" id="KW-0131">Cell cycle</keyword>
<dbReference type="GO" id="GO:0000917">
    <property type="term" value="P:division septum assembly"/>
    <property type="evidence" value="ECO:0007669"/>
    <property type="project" value="UniProtKB-KW"/>
</dbReference>
<evidence type="ECO:0000256" key="5">
    <source>
        <dbReference type="NCBIfam" id="TIGR00065"/>
    </source>
</evidence>
<feature type="domain" description="Tubulin/FtsZ GTPase" evidence="8">
    <location>
        <begin position="13"/>
        <end position="205"/>
    </location>
</feature>
<dbReference type="GO" id="GO:0005525">
    <property type="term" value="F:GTP binding"/>
    <property type="evidence" value="ECO:0007669"/>
    <property type="project" value="UniProtKB-UniRule"/>
</dbReference>
<dbReference type="InterPro" id="IPR024757">
    <property type="entry name" value="FtsZ_C"/>
</dbReference>
<reference evidence="10 11" key="1">
    <citation type="submission" date="2018-02" db="EMBL/GenBank/DDBJ databases">
        <title>Novel Leptospira species isolated from soil and water in Japan.</title>
        <authorList>
            <person name="Nakao R."/>
            <person name="Masuzawa T."/>
        </authorList>
    </citation>
    <scope>NUCLEOTIDE SEQUENCE [LARGE SCALE GENOMIC DNA]</scope>
    <source>
        <strain evidence="10 11">YH101</strain>
    </source>
</reference>
<dbReference type="InterPro" id="IPR000158">
    <property type="entry name" value="Cell_div_FtsZ"/>
</dbReference>
<evidence type="ECO:0000256" key="1">
    <source>
        <dbReference type="ARBA" id="ARBA00009690"/>
    </source>
</evidence>
<dbReference type="InterPro" id="IPR020805">
    <property type="entry name" value="Cell_div_FtsZ_CS"/>
</dbReference>
<protein>
    <recommendedName>
        <fullName evidence="4 5">Cell division protein FtsZ</fullName>
    </recommendedName>
</protein>
<feature type="compositionally biased region" description="Polar residues" evidence="7">
    <location>
        <begin position="352"/>
        <end position="388"/>
    </location>
</feature>
<evidence type="ECO:0000256" key="4">
    <source>
        <dbReference type="HAMAP-Rule" id="MF_00909"/>
    </source>
</evidence>
<feature type="binding site" evidence="4">
    <location>
        <position position="143"/>
    </location>
    <ligand>
        <name>GTP</name>
        <dbReference type="ChEBI" id="CHEBI:37565"/>
    </ligand>
</feature>
<dbReference type="EMBL" id="BFBB01000008">
    <property type="protein sequence ID" value="GBF51057.1"/>
    <property type="molecule type" value="Genomic_DNA"/>
</dbReference>
<dbReference type="FunFam" id="3.40.50.1440:FF:000001">
    <property type="entry name" value="Cell division protein FtsZ"/>
    <property type="match status" value="1"/>
</dbReference>
<dbReference type="PANTHER" id="PTHR30314:SF3">
    <property type="entry name" value="MITOCHONDRIAL DIVISION PROTEIN FSZA"/>
    <property type="match status" value="1"/>
</dbReference>
<dbReference type="GO" id="GO:0032153">
    <property type="term" value="C:cell division site"/>
    <property type="evidence" value="ECO:0007669"/>
    <property type="project" value="UniProtKB-UniRule"/>
</dbReference>
<dbReference type="SMART" id="SM00864">
    <property type="entry name" value="Tubulin"/>
    <property type="match status" value="1"/>
</dbReference>
<feature type="domain" description="Tubulin/FtsZ 2-layer sandwich" evidence="9">
    <location>
        <begin position="207"/>
        <end position="325"/>
    </location>
</feature>
<feature type="binding site" evidence="4">
    <location>
        <begin position="21"/>
        <end position="25"/>
    </location>
    <ligand>
        <name>GTP</name>
        <dbReference type="ChEBI" id="CHEBI:37565"/>
    </ligand>
</feature>
<keyword evidence="4" id="KW-0963">Cytoplasm</keyword>